<reference evidence="5 6" key="1">
    <citation type="submission" date="2015-09" db="EMBL/GenBank/DDBJ databases">
        <authorList>
            <consortium name="Pathogen Informatics"/>
        </authorList>
    </citation>
    <scope>NUCLEOTIDE SEQUENCE [LARGE SCALE GENOMIC DNA]</scope>
    <source>
        <strain evidence="5 6">2789STDY5834856</strain>
    </source>
</reference>
<gene>
    <name evidence="5" type="primary">yvoA_3</name>
    <name evidence="5" type="ORF">ERS852471_02474</name>
</gene>
<evidence type="ECO:0000313" key="5">
    <source>
        <dbReference type="EMBL" id="CUO86124.1"/>
    </source>
</evidence>
<dbReference type="PANTHER" id="PTHR44846:SF1">
    <property type="entry name" value="MANNOSYL-D-GLYCERATE TRANSPORT_METABOLISM SYSTEM REPRESSOR MNGR-RELATED"/>
    <property type="match status" value="1"/>
</dbReference>
<dbReference type="InterPro" id="IPR050679">
    <property type="entry name" value="Bact_HTH_transcr_reg"/>
</dbReference>
<dbReference type="RefSeq" id="WP_055266998.1">
    <property type="nucleotide sequence ID" value="NZ_CABIXQ010000018.1"/>
</dbReference>
<accession>A0A174IFV9</accession>
<dbReference type="PROSITE" id="PS50949">
    <property type="entry name" value="HTH_GNTR"/>
    <property type="match status" value="1"/>
</dbReference>
<dbReference type="SUPFAM" id="SSF64288">
    <property type="entry name" value="Chorismate lyase-like"/>
    <property type="match status" value="1"/>
</dbReference>
<dbReference type="FunFam" id="1.10.10.10:FF:000079">
    <property type="entry name" value="GntR family transcriptional regulator"/>
    <property type="match status" value="1"/>
</dbReference>
<dbReference type="Pfam" id="PF07702">
    <property type="entry name" value="UTRA"/>
    <property type="match status" value="1"/>
</dbReference>
<evidence type="ECO:0000259" key="4">
    <source>
        <dbReference type="PROSITE" id="PS50949"/>
    </source>
</evidence>
<dbReference type="GO" id="GO:0003677">
    <property type="term" value="F:DNA binding"/>
    <property type="evidence" value="ECO:0007669"/>
    <property type="project" value="UniProtKB-KW"/>
</dbReference>
<dbReference type="SMART" id="SM00345">
    <property type="entry name" value="HTH_GNTR"/>
    <property type="match status" value="1"/>
</dbReference>
<dbReference type="Pfam" id="PF00392">
    <property type="entry name" value="GntR"/>
    <property type="match status" value="1"/>
</dbReference>
<evidence type="ECO:0000256" key="2">
    <source>
        <dbReference type="ARBA" id="ARBA00023125"/>
    </source>
</evidence>
<evidence type="ECO:0000256" key="1">
    <source>
        <dbReference type="ARBA" id="ARBA00023015"/>
    </source>
</evidence>
<dbReference type="AlphaFoldDB" id="A0A174IFV9"/>
<dbReference type="GO" id="GO:0003700">
    <property type="term" value="F:DNA-binding transcription factor activity"/>
    <property type="evidence" value="ECO:0007669"/>
    <property type="project" value="InterPro"/>
</dbReference>
<dbReference type="Gene3D" id="3.40.1410.10">
    <property type="entry name" value="Chorismate lyase-like"/>
    <property type="match status" value="1"/>
</dbReference>
<dbReference type="SUPFAM" id="SSF46785">
    <property type="entry name" value="Winged helix' DNA-binding domain"/>
    <property type="match status" value="1"/>
</dbReference>
<keyword evidence="2" id="KW-0238">DNA-binding</keyword>
<evidence type="ECO:0000256" key="3">
    <source>
        <dbReference type="ARBA" id="ARBA00023163"/>
    </source>
</evidence>
<dbReference type="Proteomes" id="UP000095594">
    <property type="component" value="Unassembled WGS sequence"/>
</dbReference>
<dbReference type="PANTHER" id="PTHR44846">
    <property type="entry name" value="MANNOSYL-D-GLYCERATE TRANSPORT/METABOLISM SYSTEM REPRESSOR MNGR-RELATED"/>
    <property type="match status" value="1"/>
</dbReference>
<dbReference type="GO" id="GO:0045892">
    <property type="term" value="P:negative regulation of DNA-templated transcription"/>
    <property type="evidence" value="ECO:0007669"/>
    <property type="project" value="TreeGrafter"/>
</dbReference>
<dbReference type="InterPro" id="IPR036388">
    <property type="entry name" value="WH-like_DNA-bd_sf"/>
</dbReference>
<dbReference type="EMBL" id="CYZX01000018">
    <property type="protein sequence ID" value="CUO86124.1"/>
    <property type="molecule type" value="Genomic_DNA"/>
</dbReference>
<feature type="domain" description="HTH gntR-type" evidence="4">
    <location>
        <begin position="8"/>
        <end position="76"/>
    </location>
</feature>
<dbReference type="OrthoDB" id="457376at2"/>
<keyword evidence="3" id="KW-0804">Transcription</keyword>
<keyword evidence="1" id="KW-0805">Transcription regulation</keyword>
<dbReference type="PRINTS" id="PR00035">
    <property type="entry name" value="HTHGNTR"/>
</dbReference>
<proteinExistence type="predicted"/>
<name>A0A174IFV9_9CLOT</name>
<dbReference type="CDD" id="cd07377">
    <property type="entry name" value="WHTH_GntR"/>
    <property type="match status" value="1"/>
</dbReference>
<evidence type="ECO:0000313" key="6">
    <source>
        <dbReference type="Proteomes" id="UP000095594"/>
    </source>
</evidence>
<protein>
    <submittedName>
        <fullName evidence="5">GntR family transcriptional regulator</fullName>
    </submittedName>
</protein>
<sequence>MIDKNSPIPVYFQLKNDLVKKIAQGLWKPGECIASERELCEIYGVSRMTIRQAIGELVQEGVLTRLKGKGTFVCEQTVKQQDMMSFTEMIKQTGRELRTEVINFDIIDTPDDMQDTFMLDKVYKIERRRIVDNECIAVETVFIPVDYCGHINNEMLKGSLYKILEHFGYSISNSTSSIVAVDITDEIKEKFDTKENFPVLKIIGKTFVNKNKVLFIEEALYRSDKFTLQVNISRREGEII</sequence>
<dbReference type="InterPro" id="IPR000524">
    <property type="entry name" value="Tscrpt_reg_HTH_GntR"/>
</dbReference>
<dbReference type="Gene3D" id="1.10.10.10">
    <property type="entry name" value="Winged helix-like DNA-binding domain superfamily/Winged helix DNA-binding domain"/>
    <property type="match status" value="1"/>
</dbReference>
<dbReference type="InterPro" id="IPR028978">
    <property type="entry name" value="Chorismate_lyase_/UTRA_dom_sf"/>
</dbReference>
<dbReference type="InterPro" id="IPR036390">
    <property type="entry name" value="WH_DNA-bd_sf"/>
</dbReference>
<dbReference type="SMART" id="SM00866">
    <property type="entry name" value="UTRA"/>
    <property type="match status" value="1"/>
</dbReference>
<organism evidence="5 6">
    <name type="scientific">Clostridium disporicum</name>
    <dbReference type="NCBI Taxonomy" id="84024"/>
    <lineage>
        <taxon>Bacteria</taxon>
        <taxon>Bacillati</taxon>
        <taxon>Bacillota</taxon>
        <taxon>Clostridia</taxon>
        <taxon>Eubacteriales</taxon>
        <taxon>Clostridiaceae</taxon>
        <taxon>Clostridium</taxon>
    </lineage>
</organism>
<dbReference type="InterPro" id="IPR011663">
    <property type="entry name" value="UTRA"/>
</dbReference>